<evidence type="ECO:0000313" key="2">
    <source>
        <dbReference type="EMBL" id="MFM0721496.1"/>
    </source>
</evidence>
<name>A0ABW9ER35_9BURK</name>
<dbReference type="RefSeq" id="WP_408157617.1">
    <property type="nucleotide sequence ID" value="NZ_JAQQCL010000046.1"/>
</dbReference>
<comment type="caution">
    <text evidence="2">The sequence shown here is derived from an EMBL/GenBank/DDBJ whole genome shotgun (WGS) entry which is preliminary data.</text>
</comment>
<feature type="domain" description="GAPS4 PD-(D/E)XK nuclease" evidence="1">
    <location>
        <begin position="1"/>
        <end position="66"/>
    </location>
</feature>
<sequence length="67" mass="7978">MSGETAPIAEMANKVSKELFEWFRWERVPLMDQNFECVKKDKHAPKKKQDHTHPVDVVFNYIDPYLN</sequence>
<evidence type="ECO:0000313" key="3">
    <source>
        <dbReference type="Proteomes" id="UP001629392"/>
    </source>
</evidence>
<accession>A0ABW9ER35</accession>
<dbReference type="EMBL" id="JAQQCL010000046">
    <property type="protein sequence ID" value="MFM0721496.1"/>
    <property type="molecule type" value="Genomic_DNA"/>
</dbReference>
<reference evidence="2 3" key="1">
    <citation type="journal article" date="2024" name="Chem. Sci.">
        <title>Discovery of megapolipeptins by genome mining of a Burkholderiales bacteria collection.</title>
        <authorList>
            <person name="Paulo B.S."/>
            <person name="Recchia M.J.J."/>
            <person name="Lee S."/>
            <person name="Fergusson C.H."/>
            <person name="Romanowski S.B."/>
            <person name="Hernandez A."/>
            <person name="Krull N."/>
            <person name="Liu D.Y."/>
            <person name="Cavanagh H."/>
            <person name="Bos A."/>
            <person name="Gray C.A."/>
            <person name="Murphy B.T."/>
            <person name="Linington R.G."/>
            <person name="Eustaquio A.S."/>
        </authorList>
    </citation>
    <scope>NUCLEOTIDE SEQUENCE [LARGE SCALE GENOMIC DNA]</scope>
    <source>
        <strain evidence="2 3">RL17-350-BIC-E</strain>
    </source>
</reference>
<protein>
    <recommendedName>
        <fullName evidence="1">GAPS4 PD-(D/E)XK nuclease domain-containing protein</fullName>
    </recommendedName>
</protein>
<dbReference type="Pfam" id="PF26115">
    <property type="entry name" value="PDDEXK_GAPS4"/>
    <property type="match status" value="1"/>
</dbReference>
<proteinExistence type="predicted"/>
<gene>
    <name evidence="2" type="ORF">PQQ73_34920</name>
</gene>
<dbReference type="InterPro" id="IPR058873">
    <property type="entry name" value="PDDEXK_GAPS4"/>
</dbReference>
<keyword evidence="3" id="KW-1185">Reference proteome</keyword>
<organism evidence="2 3">
    <name type="scientific">Paraburkholderia strydomiana</name>
    <dbReference type="NCBI Taxonomy" id="1245417"/>
    <lineage>
        <taxon>Bacteria</taxon>
        <taxon>Pseudomonadati</taxon>
        <taxon>Pseudomonadota</taxon>
        <taxon>Betaproteobacteria</taxon>
        <taxon>Burkholderiales</taxon>
        <taxon>Burkholderiaceae</taxon>
        <taxon>Paraburkholderia</taxon>
    </lineage>
</organism>
<dbReference type="Proteomes" id="UP001629392">
    <property type="component" value="Unassembled WGS sequence"/>
</dbReference>
<evidence type="ECO:0000259" key="1">
    <source>
        <dbReference type="Pfam" id="PF26115"/>
    </source>
</evidence>